<evidence type="ECO:0000313" key="4">
    <source>
        <dbReference type="EMBL" id="PWA35368.1"/>
    </source>
</evidence>
<reference evidence="4 5" key="1">
    <citation type="journal article" date="2018" name="Mol. Plant">
        <title>The genome of Artemisia annua provides insight into the evolution of Asteraceae family and artemisinin biosynthesis.</title>
        <authorList>
            <person name="Shen Q."/>
            <person name="Zhang L."/>
            <person name="Liao Z."/>
            <person name="Wang S."/>
            <person name="Yan T."/>
            <person name="Shi P."/>
            <person name="Liu M."/>
            <person name="Fu X."/>
            <person name="Pan Q."/>
            <person name="Wang Y."/>
            <person name="Lv Z."/>
            <person name="Lu X."/>
            <person name="Zhang F."/>
            <person name="Jiang W."/>
            <person name="Ma Y."/>
            <person name="Chen M."/>
            <person name="Hao X."/>
            <person name="Li L."/>
            <person name="Tang Y."/>
            <person name="Lv G."/>
            <person name="Zhou Y."/>
            <person name="Sun X."/>
            <person name="Brodelius P.E."/>
            <person name="Rose J.K.C."/>
            <person name="Tang K."/>
        </authorList>
    </citation>
    <scope>NUCLEOTIDE SEQUENCE [LARGE SCALE GENOMIC DNA]</scope>
    <source>
        <strain evidence="5">cv. Huhao1</strain>
        <tissue evidence="4">Leaf</tissue>
    </source>
</reference>
<sequence>MNTSAIKHKKNSSRKTNKKKLKVVYISSPMKVKTSASCFRSLVQELTGRDSDISRYDAGYFDEQGDRSTTSSTSTQGGSLDACLNMEPFESTQLGVFNGLDAFPDDVFSSEMATLGATKSKEKAIVVCNVGDKKPVYFCSLLSRKLDTCALNVENEEYEEVTFSVEGPHSIHLSGYYFGEKQDSEGEDDESYDSFVKRKVAEMRKRKRADEFEKMQRERAEFEETQRTDSIKSEKDRMSSDYEKRYSEAAPNFH</sequence>
<dbReference type="OrthoDB" id="1902587at2759"/>
<dbReference type="Gene3D" id="2.60.120.340">
    <property type="entry name" value="Nucleoplasmin core domain"/>
    <property type="match status" value="1"/>
</dbReference>
<dbReference type="PANTHER" id="PTHR33624">
    <property type="entry name" value="SIGMA FACTOR BINDING PROTEIN 1, CHLOROPLASTIC"/>
    <property type="match status" value="1"/>
</dbReference>
<comment type="caution">
    <text evidence="4">The sequence shown here is derived from an EMBL/GenBank/DDBJ whole genome shotgun (WGS) entry which is preliminary data.</text>
</comment>
<dbReference type="AlphaFoldDB" id="A0A2U1KF84"/>
<evidence type="ECO:0000259" key="3">
    <source>
        <dbReference type="Pfam" id="PF17800"/>
    </source>
</evidence>
<gene>
    <name evidence="4" type="ORF">CTI12_AA608240</name>
</gene>
<accession>A0A2U1KF84</accession>
<proteinExistence type="predicted"/>
<feature type="domain" description="Nucleoplasmin-like" evidence="3">
    <location>
        <begin position="106"/>
        <end position="177"/>
    </location>
</feature>
<name>A0A2U1KF84_ARTAN</name>
<dbReference type="Proteomes" id="UP000245207">
    <property type="component" value="Unassembled WGS sequence"/>
</dbReference>
<dbReference type="EMBL" id="PKPP01020140">
    <property type="protein sequence ID" value="PWA35368.1"/>
    <property type="molecule type" value="Genomic_DNA"/>
</dbReference>
<feature type="domain" description="VQ" evidence="2">
    <location>
        <begin position="26"/>
        <end position="52"/>
    </location>
</feature>
<protein>
    <submittedName>
        <fullName evidence="4">Nucleoplasmin core domain-containing protein</fullName>
    </submittedName>
</protein>
<dbReference type="STRING" id="35608.A0A2U1KF84"/>
<evidence type="ECO:0000259" key="2">
    <source>
        <dbReference type="Pfam" id="PF05678"/>
    </source>
</evidence>
<keyword evidence="5" id="KW-1185">Reference proteome</keyword>
<organism evidence="4 5">
    <name type="scientific">Artemisia annua</name>
    <name type="common">Sweet wormwood</name>
    <dbReference type="NCBI Taxonomy" id="35608"/>
    <lineage>
        <taxon>Eukaryota</taxon>
        <taxon>Viridiplantae</taxon>
        <taxon>Streptophyta</taxon>
        <taxon>Embryophyta</taxon>
        <taxon>Tracheophyta</taxon>
        <taxon>Spermatophyta</taxon>
        <taxon>Magnoliopsida</taxon>
        <taxon>eudicotyledons</taxon>
        <taxon>Gunneridae</taxon>
        <taxon>Pentapetalae</taxon>
        <taxon>asterids</taxon>
        <taxon>campanulids</taxon>
        <taxon>Asterales</taxon>
        <taxon>Asteraceae</taxon>
        <taxon>Asteroideae</taxon>
        <taxon>Anthemideae</taxon>
        <taxon>Artemisiinae</taxon>
        <taxon>Artemisia</taxon>
    </lineage>
</organism>
<feature type="region of interest" description="Disordered" evidence="1">
    <location>
        <begin position="205"/>
        <end position="254"/>
    </location>
</feature>
<evidence type="ECO:0000313" key="5">
    <source>
        <dbReference type="Proteomes" id="UP000245207"/>
    </source>
</evidence>
<dbReference type="InterPro" id="IPR041232">
    <property type="entry name" value="NPL"/>
</dbReference>
<feature type="compositionally biased region" description="Basic and acidic residues" evidence="1">
    <location>
        <begin position="205"/>
        <end position="247"/>
    </location>
</feature>
<evidence type="ECO:0000256" key="1">
    <source>
        <dbReference type="SAM" id="MobiDB-lite"/>
    </source>
</evidence>
<dbReference type="Pfam" id="PF17800">
    <property type="entry name" value="NPL"/>
    <property type="match status" value="1"/>
</dbReference>
<dbReference type="InterPro" id="IPR039335">
    <property type="entry name" value="SIB1/2"/>
</dbReference>
<dbReference type="Pfam" id="PF05678">
    <property type="entry name" value="VQ"/>
    <property type="match status" value="1"/>
</dbReference>
<dbReference type="InterPro" id="IPR008889">
    <property type="entry name" value="VQ"/>
</dbReference>
<dbReference type="PANTHER" id="PTHR33624:SF31">
    <property type="entry name" value="SIGMA FACTOR BINDING PROTEIN 1, CHLOROPLASTIC-LIKE"/>
    <property type="match status" value="1"/>
</dbReference>